<dbReference type="Pfam" id="PF20843">
    <property type="entry name" value="Rax2_3"/>
    <property type="match status" value="1"/>
</dbReference>
<dbReference type="PANTHER" id="PTHR31778:SF2">
    <property type="entry name" value="BUD SITE SELECTION PROTEIN RAX2"/>
    <property type="match status" value="1"/>
</dbReference>
<evidence type="ECO:0000313" key="6">
    <source>
        <dbReference type="Proteomes" id="UP000016931"/>
    </source>
</evidence>
<feature type="domain" description="Rax2-like second" evidence="3">
    <location>
        <begin position="232"/>
        <end position="380"/>
    </location>
</feature>
<dbReference type="GO" id="GO:1902929">
    <property type="term" value="C:plasma membrane of growing cell tip"/>
    <property type="evidence" value="ECO:0007669"/>
    <property type="project" value="TreeGrafter"/>
</dbReference>
<dbReference type="InterPro" id="IPR048266">
    <property type="entry name" value="Rax2-like_second"/>
</dbReference>
<dbReference type="eggNOG" id="ENOG502QQZD">
    <property type="taxonomic scope" value="Eukaryota"/>
</dbReference>
<dbReference type="InterPro" id="IPR011043">
    <property type="entry name" value="Gal_Oxase/kelch_b-propeller"/>
</dbReference>
<dbReference type="RefSeq" id="XP_016758856.1">
    <property type="nucleotide sequence ID" value="XM_016906369.1"/>
</dbReference>
<protein>
    <recommendedName>
        <fullName evidence="7">Cellular morphogenesis protein</fullName>
    </recommendedName>
</protein>
<feature type="transmembrane region" description="Helical" evidence="1">
    <location>
        <begin position="1171"/>
        <end position="1198"/>
    </location>
</feature>
<sequence length="1241" mass="129741">MRNILQQLLALGPELTAYIITTPIFLGLPRAQAAVFAQTAVPSPNLDLSQLGRVAVGGDFDSISLYTYQGQNENQSTNGSQSLLTRYPDGAFQSLALADADATIAAMCAFVSTDGTLNGVVVGGNFTSLGGVRADAIALWNPSTNEVTALDGLSGGPVNAVYCDNDTGTVYVGGKFMGGNSTNALAWTNGWVNLPFAGFNGPVNTITKTSNNRIVFGGSFTGLGNMSTPSTPDQQAINVGSGTITASGSSSTSGFSDPNNIICKTGAQQGTGNTWLLADNTGGFWQSSLGFGINPTMLRLYNADYEGRGTKSFYFEEMNGGGVLNLTYVDPVTGQNASCVRFCPLPQGNTTAQDFHFERPIGLSVFRVWITDWYGAGAGLNGIELYSNDIYNYAVNSFNAPSCVDTAAPSDSTALPANAWTQVASKGLTPADFLSTTITDAANVGDATKVVFQPNLPQSGNYSVTLYTPGCILDGTCATRGMVDITASLTSNGSPATTSSYQTNNYDKFEQIYYGYIDTNGFVPTVTLAPAVNQGVPLTVVASRVRFELISTTGGVGGLNGLYEYNPDEAQTSTNYTSSAINRAAISLDAGASFASIAEHNDVLYAAGSFTGKGSANVMSVAGDDATALPRGGLNGEVLDMYLNDTVLYFGGTFNNTAMEPTEGLNNIAAFSIDSNEWSALGAGVNGAVFNILPLTMNITSDNEQPTFAVSGNFTSVNAFGNNAAFESSGFAIWVPSESNWLHNLAGSDSALNGRLTAYSTVPDMQPVYGGMISSQGLDFSDVVELVGSGSPELQSLGIQLSTNRDNSNTSTASVRKRALSDDVSGTNYTGVYDGLFYSESSLNITILGGSFSTMASNGSTIENLIFINDTDSSQSVSGVSGLDSDSIFVAMDTYETMLWAGGAINGTVNGNTATGLVVYDLSANRYAAPHPPALGGENVVVNAITAQPDGTDVYVGGDYSTAGSLPCGPLCYYDTEALQWQSTGSGLSGVVYAMMWSSNTKLIIAGNLTINNNMTTMATYDTKAQTFTAYEGASSLPGPVSAISAVDNAYKELWVSGISSTNQSVFLSKYNDGTWTGASGLGDSTSIRKLQIMPLTSNHASSDLVADDQVLMILGNINIPEQGNASAVLFNGTMYEPYILTSMDNGSQGSLSAIFVQNPQNFMTSKNHGLALGVIVAIGLAIALAITGLVILLGILLERRRRRIEGYVPITADKSANVNRLPPEQLFSKLEGGGQAAPRV</sequence>
<dbReference type="EMBL" id="KB456267">
    <property type="protein sequence ID" value="EMF10735.1"/>
    <property type="molecule type" value="Genomic_DNA"/>
</dbReference>
<keyword evidence="6" id="KW-1185">Reference proteome</keyword>
<evidence type="ECO:0000256" key="1">
    <source>
        <dbReference type="SAM" id="Phobius"/>
    </source>
</evidence>
<dbReference type="HOGENOM" id="CLU_005863_0_0_1"/>
<evidence type="ECO:0000313" key="5">
    <source>
        <dbReference type="EMBL" id="EMF10735.1"/>
    </source>
</evidence>
<organism evidence="5 6">
    <name type="scientific">Sphaerulina musiva (strain SO2202)</name>
    <name type="common">Poplar stem canker fungus</name>
    <name type="synonym">Septoria musiva</name>
    <dbReference type="NCBI Taxonomy" id="692275"/>
    <lineage>
        <taxon>Eukaryota</taxon>
        <taxon>Fungi</taxon>
        <taxon>Dikarya</taxon>
        <taxon>Ascomycota</taxon>
        <taxon>Pezizomycotina</taxon>
        <taxon>Dothideomycetes</taxon>
        <taxon>Dothideomycetidae</taxon>
        <taxon>Mycosphaerellales</taxon>
        <taxon>Mycosphaerellaceae</taxon>
        <taxon>Sphaerulina</taxon>
    </lineage>
</organism>
<keyword evidence="1" id="KW-1133">Transmembrane helix</keyword>
<dbReference type="Gene3D" id="2.120.10.80">
    <property type="entry name" value="Kelch-type beta propeller"/>
    <property type="match status" value="1"/>
</dbReference>
<dbReference type="InterPro" id="IPR024982">
    <property type="entry name" value="Rax2-like_C"/>
</dbReference>
<feature type="domain" description="Rax2-like third" evidence="4">
    <location>
        <begin position="391"/>
        <end position="550"/>
    </location>
</feature>
<dbReference type="OMA" id="NMYTPGC"/>
<evidence type="ECO:0000259" key="2">
    <source>
        <dbReference type="Pfam" id="PF12768"/>
    </source>
</evidence>
<dbReference type="SUPFAM" id="SSF50965">
    <property type="entry name" value="Galactose oxidase, central domain"/>
    <property type="match status" value="1"/>
</dbReference>
<evidence type="ECO:0000259" key="3">
    <source>
        <dbReference type="Pfam" id="PF20842"/>
    </source>
</evidence>
<gene>
    <name evidence="5" type="ORF">SEPMUDRAFT_150743</name>
</gene>
<dbReference type="GeneID" id="27903506"/>
<dbReference type="Pfam" id="PF12768">
    <property type="entry name" value="Rax2"/>
    <property type="match status" value="1"/>
</dbReference>
<keyword evidence="1" id="KW-0812">Transmembrane</keyword>
<dbReference type="AlphaFoldDB" id="N1QEE9"/>
<reference evidence="5 6" key="1">
    <citation type="journal article" date="2012" name="PLoS Pathog.">
        <title>Diverse lifestyles and strategies of plant pathogenesis encoded in the genomes of eighteen Dothideomycetes fungi.</title>
        <authorList>
            <person name="Ohm R.A."/>
            <person name="Feau N."/>
            <person name="Henrissat B."/>
            <person name="Schoch C.L."/>
            <person name="Horwitz B.A."/>
            <person name="Barry K.W."/>
            <person name="Condon B.J."/>
            <person name="Copeland A.C."/>
            <person name="Dhillon B."/>
            <person name="Glaser F."/>
            <person name="Hesse C.N."/>
            <person name="Kosti I."/>
            <person name="LaButti K."/>
            <person name="Lindquist E.A."/>
            <person name="Lucas S."/>
            <person name="Salamov A.A."/>
            <person name="Bradshaw R.E."/>
            <person name="Ciuffetti L."/>
            <person name="Hamelin R.C."/>
            <person name="Kema G.H.J."/>
            <person name="Lawrence C."/>
            <person name="Scott J.A."/>
            <person name="Spatafora J.W."/>
            <person name="Turgeon B.G."/>
            <person name="de Wit P.J.G.M."/>
            <person name="Zhong S."/>
            <person name="Goodwin S.B."/>
            <person name="Grigoriev I.V."/>
        </authorList>
    </citation>
    <scope>NUCLEOTIDE SEQUENCE [LARGE SCALE GENOMIC DNA]</scope>
    <source>
        <strain evidence="5 6">SO2202</strain>
    </source>
</reference>
<evidence type="ECO:0000259" key="4">
    <source>
        <dbReference type="Pfam" id="PF20843"/>
    </source>
</evidence>
<accession>N1QEE9</accession>
<proteinExistence type="predicted"/>
<dbReference type="STRING" id="692275.N1QEE9"/>
<evidence type="ECO:0008006" key="7">
    <source>
        <dbReference type="Google" id="ProtNLM"/>
    </source>
</evidence>
<dbReference type="OrthoDB" id="2503993at2759"/>
<dbReference type="PANTHER" id="PTHR31778">
    <property type="entry name" value="BUD SITE SELECTION PROTEIN RAX2"/>
    <property type="match status" value="1"/>
</dbReference>
<feature type="domain" description="Rax2-like C-terminal" evidence="2">
    <location>
        <begin position="917"/>
        <end position="1167"/>
    </location>
</feature>
<name>N1QEE9_SPHMS</name>
<dbReference type="Pfam" id="PF20842">
    <property type="entry name" value="Rax2_2"/>
    <property type="match status" value="1"/>
</dbReference>
<dbReference type="InterPro" id="IPR015915">
    <property type="entry name" value="Kelch-typ_b-propeller"/>
</dbReference>
<dbReference type="Proteomes" id="UP000016931">
    <property type="component" value="Unassembled WGS sequence"/>
</dbReference>
<keyword evidence="1" id="KW-0472">Membrane</keyword>
<dbReference type="InterPro" id="IPR048265">
    <property type="entry name" value="Rax2-like_third"/>
</dbReference>